<evidence type="ECO:0000256" key="2">
    <source>
        <dbReference type="SAM" id="SignalP"/>
    </source>
</evidence>
<name>A0ABW8EXK6_9BURK</name>
<evidence type="ECO:0000256" key="1">
    <source>
        <dbReference type="SAM" id="MobiDB-lite"/>
    </source>
</evidence>
<organism evidence="3 4">
    <name type="scientific">Herbaspirillum chlorophenolicum</name>
    <dbReference type="NCBI Taxonomy" id="211589"/>
    <lineage>
        <taxon>Bacteria</taxon>
        <taxon>Pseudomonadati</taxon>
        <taxon>Pseudomonadota</taxon>
        <taxon>Betaproteobacteria</taxon>
        <taxon>Burkholderiales</taxon>
        <taxon>Oxalobacteraceae</taxon>
        <taxon>Herbaspirillum</taxon>
    </lineage>
</organism>
<feature type="chain" id="PRO_5045105671" description="DUF2946 domain-containing protein" evidence="2">
    <location>
        <begin position="21"/>
        <end position="127"/>
    </location>
</feature>
<feature type="signal peptide" evidence="2">
    <location>
        <begin position="1"/>
        <end position="20"/>
    </location>
</feature>
<sequence length="127" mass="13474">MKKLLTALLLSITLIQLCWAAVGPYSEHAATLAQHAGHHQLQSQADGQGNAVPAGKKTDTKDVANFCSSCEMQASSLGYPAVTSQRFVRAESPAPAGFTISFSSHIPEHPEKPDWPAAHSRGVAARL</sequence>
<evidence type="ECO:0000313" key="3">
    <source>
        <dbReference type="EMBL" id="MFJ3044807.1"/>
    </source>
</evidence>
<keyword evidence="4" id="KW-1185">Reference proteome</keyword>
<evidence type="ECO:0000313" key="4">
    <source>
        <dbReference type="Proteomes" id="UP001617427"/>
    </source>
</evidence>
<proteinExistence type="predicted"/>
<protein>
    <recommendedName>
        <fullName evidence="5">DUF2946 domain-containing protein</fullName>
    </recommendedName>
</protein>
<gene>
    <name evidence="3" type="ORF">ACIPEN_03145</name>
</gene>
<evidence type="ECO:0008006" key="5">
    <source>
        <dbReference type="Google" id="ProtNLM"/>
    </source>
</evidence>
<reference evidence="3 4" key="1">
    <citation type="submission" date="2024-10" db="EMBL/GenBank/DDBJ databases">
        <title>The Natural Products Discovery Center: Release of the First 8490 Sequenced Strains for Exploring Actinobacteria Biosynthetic Diversity.</title>
        <authorList>
            <person name="Kalkreuter E."/>
            <person name="Kautsar S.A."/>
            <person name="Yang D."/>
            <person name="Bader C.D."/>
            <person name="Teijaro C.N."/>
            <person name="Fluegel L."/>
            <person name="Davis C.M."/>
            <person name="Simpson J.R."/>
            <person name="Lauterbach L."/>
            <person name="Steele A.D."/>
            <person name="Gui C."/>
            <person name="Meng S."/>
            <person name="Li G."/>
            <person name="Viehrig K."/>
            <person name="Ye F."/>
            <person name="Su P."/>
            <person name="Kiefer A.F."/>
            <person name="Nichols A."/>
            <person name="Cepeda A.J."/>
            <person name="Yan W."/>
            <person name="Fan B."/>
            <person name="Jiang Y."/>
            <person name="Adhikari A."/>
            <person name="Zheng C.-J."/>
            <person name="Schuster L."/>
            <person name="Cowan T.M."/>
            <person name="Smanski M.J."/>
            <person name="Chevrette M.G."/>
            <person name="De Carvalho L.P.S."/>
            <person name="Shen B."/>
        </authorList>
    </citation>
    <scope>NUCLEOTIDE SEQUENCE [LARGE SCALE GENOMIC DNA]</scope>
    <source>
        <strain evidence="3 4">NPDC087045</strain>
    </source>
</reference>
<comment type="caution">
    <text evidence="3">The sequence shown here is derived from an EMBL/GenBank/DDBJ whole genome shotgun (WGS) entry which is preliminary data.</text>
</comment>
<dbReference type="Proteomes" id="UP001617427">
    <property type="component" value="Unassembled WGS sequence"/>
</dbReference>
<feature type="region of interest" description="Disordered" evidence="1">
    <location>
        <begin position="99"/>
        <end position="127"/>
    </location>
</feature>
<keyword evidence="2" id="KW-0732">Signal</keyword>
<dbReference type="RefSeq" id="WP_402698301.1">
    <property type="nucleotide sequence ID" value="NZ_JBIUZV010000002.1"/>
</dbReference>
<dbReference type="EMBL" id="JBIUZV010000002">
    <property type="protein sequence ID" value="MFJ3044807.1"/>
    <property type="molecule type" value="Genomic_DNA"/>
</dbReference>
<accession>A0ABW8EXK6</accession>